<comment type="caution">
    <text evidence="3">The sequence shown here is derived from an EMBL/GenBank/DDBJ whole genome shotgun (WGS) entry which is preliminary data.</text>
</comment>
<keyword evidence="1 3" id="KW-0378">Hydrolase</keyword>
<dbReference type="NCBIfam" id="TIGR00976">
    <property type="entry name" value="CocE_NonD"/>
    <property type="match status" value="1"/>
</dbReference>
<evidence type="ECO:0000313" key="3">
    <source>
        <dbReference type="EMBL" id="NDL64740.1"/>
    </source>
</evidence>
<dbReference type="AlphaFoldDB" id="A0A845SIK4"/>
<evidence type="ECO:0000256" key="1">
    <source>
        <dbReference type="ARBA" id="ARBA00022801"/>
    </source>
</evidence>
<keyword evidence="4" id="KW-1185">Reference proteome</keyword>
<dbReference type="Gene3D" id="1.10.3020.10">
    <property type="entry name" value="alpha-amino acid ester hydrolase ( Helical cap domain)"/>
    <property type="match status" value="1"/>
</dbReference>
<feature type="domain" description="Xaa-Pro dipeptidyl-peptidase C-terminal" evidence="2">
    <location>
        <begin position="289"/>
        <end position="541"/>
    </location>
</feature>
<dbReference type="Proteomes" id="UP000461443">
    <property type="component" value="Unassembled WGS sequence"/>
</dbReference>
<dbReference type="Gene3D" id="3.40.50.1820">
    <property type="entry name" value="alpha/beta hydrolase"/>
    <property type="match status" value="1"/>
</dbReference>
<dbReference type="Pfam" id="PF02129">
    <property type="entry name" value="Peptidase_S15"/>
    <property type="match status" value="1"/>
</dbReference>
<dbReference type="Gene3D" id="2.60.120.260">
    <property type="entry name" value="Galactose-binding domain-like"/>
    <property type="match status" value="1"/>
</dbReference>
<dbReference type="EMBL" id="WUBS01000014">
    <property type="protein sequence ID" value="NDL64740.1"/>
    <property type="molecule type" value="Genomic_DNA"/>
</dbReference>
<dbReference type="SUPFAM" id="SSF53474">
    <property type="entry name" value="alpha/beta-Hydrolases"/>
    <property type="match status" value="1"/>
</dbReference>
<dbReference type="InterPro" id="IPR013736">
    <property type="entry name" value="Xaa-Pro_dipept_C"/>
</dbReference>
<dbReference type="SMART" id="SM00939">
    <property type="entry name" value="PepX_C"/>
    <property type="match status" value="1"/>
</dbReference>
<dbReference type="InterPro" id="IPR029058">
    <property type="entry name" value="AB_hydrolase_fold"/>
</dbReference>
<dbReference type="Pfam" id="PF08530">
    <property type="entry name" value="PepX_C"/>
    <property type="match status" value="1"/>
</dbReference>
<dbReference type="GO" id="GO:0008239">
    <property type="term" value="F:dipeptidyl-peptidase activity"/>
    <property type="evidence" value="ECO:0007669"/>
    <property type="project" value="InterPro"/>
</dbReference>
<dbReference type="PANTHER" id="PTHR43056">
    <property type="entry name" value="PEPTIDASE S9 PROLYL OLIGOPEPTIDASE"/>
    <property type="match status" value="1"/>
</dbReference>
<dbReference type="RefSeq" id="WP_162367453.1">
    <property type="nucleotide sequence ID" value="NZ_WUBS01000014.1"/>
</dbReference>
<proteinExistence type="predicted"/>
<sequence length="679" mass="75127">MSDTIEPLLAVPAYRQIVIPLSDGVRLAARLWLPDGDTRVPLVLEWIPYRQSDNTAVGDSMIHGFFAAHGMAAMRIDLRGSGNSTGLLQDEYLAREQDDAVEVIAWIAAQPWCNGNVGMIGISWGGFAALQIAARRPPALKAIITCCSTDDRYADDVHFMGGALLTDGLQWGSGLFTQLGRPLDPAHVGEGWRDLWLQRLEGMEPPLGRWLAHMERDDFWRHGSVCENYDDIQCAVYAVGGWTDGYSDAILRLMANLNVPRKGLIGPWTHIYPNWGTPGPAIDFLGVCQRFWRQWLLGEETGIMDEPMLDLWQGEHLRSEPSSLTLDGQWITAPGWPVASPSRDFYLADGRLSDLPPPPVPASASMNAPTHTPTSSLVIDTPMHCGLMAGEWCPLDGGGNAPEFQDDQRQDDGLSVCFDTPVLNEPLILCGKAGLEVDIAFDTPSAMVILRLNEVAADGRSARITFGIHRLVRPDVPAGQAFRVVLPLKGVAYRFSPGCRVRLALSTTYWPMAWAEPGQGPVTLFPHGAVFRLPSRAPDVLDRAGPFGAARSAPALDHDILAREVTSRQVQWDAASGTHRLTMDAKRQQTRIGELSFDGEGHESYDIGATPESARWEAVRMQRYTRPGWHIELRSETTLAWKDSALILTSRYEARENQQVVFERRWEQQFAARINGKNT</sequence>
<reference evidence="3 4" key="1">
    <citation type="submission" date="2019-12" db="EMBL/GenBank/DDBJ databases">
        <authorList>
            <person name="Lee S.D."/>
        </authorList>
    </citation>
    <scope>NUCLEOTIDE SEQUENCE [LARGE SCALE GENOMIC DNA]</scope>
    <source>
        <strain evidence="3 4">SAP-6</strain>
    </source>
</reference>
<dbReference type="InterPro" id="IPR050585">
    <property type="entry name" value="Xaa-Pro_dipeptidyl-ppase/CocE"/>
</dbReference>
<dbReference type="SUPFAM" id="SSF49785">
    <property type="entry name" value="Galactose-binding domain-like"/>
    <property type="match status" value="1"/>
</dbReference>
<evidence type="ECO:0000313" key="4">
    <source>
        <dbReference type="Proteomes" id="UP000461443"/>
    </source>
</evidence>
<organism evidence="3 4">
    <name type="scientific">Acerihabitans arboris</name>
    <dbReference type="NCBI Taxonomy" id="2691583"/>
    <lineage>
        <taxon>Bacteria</taxon>
        <taxon>Pseudomonadati</taxon>
        <taxon>Pseudomonadota</taxon>
        <taxon>Gammaproteobacteria</taxon>
        <taxon>Enterobacterales</taxon>
        <taxon>Pectobacteriaceae</taxon>
        <taxon>Acerihabitans</taxon>
    </lineage>
</organism>
<dbReference type="PANTHER" id="PTHR43056:SF10">
    <property type="entry name" value="COCE_NOND FAMILY, PUTATIVE (AFU_ORTHOLOGUE AFUA_7G00600)-RELATED"/>
    <property type="match status" value="1"/>
</dbReference>
<name>A0A845SIK4_9GAMM</name>
<accession>A0A845SIK4</accession>
<dbReference type="InterPro" id="IPR000383">
    <property type="entry name" value="Xaa-Pro-like_dom"/>
</dbReference>
<gene>
    <name evidence="3" type="ORF">GRH90_18560</name>
</gene>
<protein>
    <submittedName>
        <fullName evidence="3">CocE/NonD family hydrolase</fullName>
    </submittedName>
</protein>
<reference evidence="3 4" key="2">
    <citation type="submission" date="2020-02" db="EMBL/GenBank/DDBJ databases">
        <title>The new genus of Enterobacteriales.</title>
        <authorList>
            <person name="Kim I.S."/>
        </authorList>
    </citation>
    <scope>NUCLEOTIDE SEQUENCE [LARGE SCALE GENOMIC DNA]</scope>
    <source>
        <strain evidence="3 4">SAP-6</strain>
    </source>
</reference>
<dbReference type="InterPro" id="IPR008979">
    <property type="entry name" value="Galactose-bd-like_sf"/>
</dbReference>
<evidence type="ECO:0000259" key="2">
    <source>
        <dbReference type="SMART" id="SM00939"/>
    </source>
</evidence>
<dbReference type="InterPro" id="IPR005674">
    <property type="entry name" value="CocE/Ser_esterase"/>
</dbReference>